<gene>
    <name evidence="2" type="ORF">WICPIJ_007894</name>
</gene>
<feature type="region of interest" description="Disordered" evidence="1">
    <location>
        <begin position="387"/>
        <end position="431"/>
    </location>
</feature>
<accession>A0A9P8PZP9</accession>
<reference evidence="2" key="2">
    <citation type="submission" date="2021-01" db="EMBL/GenBank/DDBJ databases">
        <authorList>
            <person name="Schikora-Tamarit M.A."/>
        </authorList>
    </citation>
    <scope>NUCLEOTIDE SEQUENCE</scope>
    <source>
        <strain evidence="2">CBS2887</strain>
    </source>
</reference>
<evidence type="ECO:0000256" key="1">
    <source>
        <dbReference type="SAM" id="MobiDB-lite"/>
    </source>
</evidence>
<keyword evidence="3" id="KW-1185">Reference proteome</keyword>
<evidence type="ECO:0000313" key="3">
    <source>
        <dbReference type="Proteomes" id="UP000774326"/>
    </source>
</evidence>
<sequence>MANPMMKRYSKDCCPTAGVSEYFDSDYVKMCEIKNMFHCREIGEFKPDIRLLRQITSYYTQVPHLEEEEKLSNTHINPYKLLVGTKGSTNLSVLRNFTIPNDDDSWKLVPKFHNYIHELRHSTHQFPGFAHFFFEANRQFTHSIRVDDISDGLVMFQGYKRDVSRYFLDFTLNNLIDRNLKLFPLRYSDLNPLIVDFSEIHKRMAIELSDGIRLNKPGHKDEDDLIVIQRYEKLFEGESADLDVVYGTETTFFKKKADDLKILKFFGDYKVNYNRFISPASDYLNIHVDGLKPRRKPINNTVTLDSELLLLDFVSTYLESPAMDVILDIKEFVPELVPSYQHLPVFSSESTSSEELEPIKSNDMPRGFGINHALPSDNHARYRFVSVPRKSEEALNNSDELTESDEEVKSHKTSTVHRGTKAHNKRSQKSN</sequence>
<feature type="region of interest" description="Disordered" evidence="1">
    <location>
        <begin position="347"/>
        <end position="373"/>
    </location>
</feature>
<reference evidence="2" key="1">
    <citation type="journal article" date="2021" name="Open Biol.">
        <title>Shared evolutionary footprints suggest mitochondrial oxidative damage underlies multiple complex I losses in fungi.</title>
        <authorList>
            <person name="Schikora-Tamarit M.A."/>
            <person name="Marcet-Houben M."/>
            <person name="Nosek J."/>
            <person name="Gabaldon T."/>
        </authorList>
    </citation>
    <scope>NUCLEOTIDE SEQUENCE</scope>
    <source>
        <strain evidence="2">CBS2887</strain>
    </source>
</reference>
<proteinExistence type="predicted"/>
<dbReference type="Proteomes" id="UP000774326">
    <property type="component" value="Unassembled WGS sequence"/>
</dbReference>
<evidence type="ECO:0000313" key="2">
    <source>
        <dbReference type="EMBL" id="KAH3681142.1"/>
    </source>
</evidence>
<comment type="caution">
    <text evidence="2">The sequence shown here is derived from an EMBL/GenBank/DDBJ whole genome shotgun (WGS) entry which is preliminary data.</text>
</comment>
<feature type="compositionally biased region" description="Basic residues" evidence="1">
    <location>
        <begin position="411"/>
        <end position="431"/>
    </location>
</feature>
<dbReference type="EMBL" id="JAEUBG010004561">
    <property type="protein sequence ID" value="KAH3681142.1"/>
    <property type="molecule type" value="Genomic_DNA"/>
</dbReference>
<dbReference type="AlphaFoldDB" id="A0A9P8PZP9"/>
<organism evidence="2 3">
    <name type="scientific">Wickerhamomyces pijperi</name>
    <name type="common">Yeast</name>
    <name type="synonym">Pichia pijperi</name>
    <dbReference type="NCBI Taxonomy" id="599730"/>
    <lineage>
        <taxon>Eukaryota</taxon>
        <taxon>Fungi</taxon>
        <taxon>Dikarya</taxon>
        <taxon>Ascomycota</taxon>
        <taxon>Saccharomycotina</taxon>
        <taxon>Saccharomycetes</taxon>
        <taxon>Phaffomycetales</taxon>
        <taxon>Wickerhamomycetaceae</taxon>
        <taxon>Wickerhamomyces</taxon>
    </lineage>
</organism>
<protein>
    <submittedName>
        <fullName evidence="2">Uncharacterized protein</fullName>
    </submittedName>
</protein>
<name>A0A9P8PZP9_WICPI</name>